<dbReference type="EMBL" id="JBJLSN010000023">
    <property type="protein sequence ID" value="MFL7902771.1"/>
    <property type="molecule type" value="Genomic_DNA"/>
</dbReference>
<feature type="region of interest" description="Disordered" evidence="1">
    <location>
        <begin position="59"/>
        <end position="100"/>
    </location>
</feature>
<name>A0ABW8VBU6_9PROT</name>
<reference evidence="2 3" key="1">
    <citation type="submission" date="2024-11" db="EMBL/GenBank/DDBJ databases">
        <title>Draft genome sequences of two bacteria associated to sugarcane roots in Colombia.</title>
        <authorList>
            <person name="Pardo-Diaz S."/>
            <person name="Masmela-Mendoza J."/>
            <person name="Delgadillo-Duran P."/>
            <person name="Bautista E.J."/>
            <person name="Rojas-Tapias D.F."/>
        </authorList>
    </citation>
    <scope>NUCLEOTIDE SEQUENCE [LARGE SCALE GENOMIC DNA]</scope>
    <source>
        <strain evidence="2 3">Ap18</strain>
    </source>
</reference>
<gene>
    <name evidence="2" type="ORF">ACJ41P_16675</name>
</gene>
<evidence type="ECO:0000313" key="3">
    <source>
        <dbReference type="Proteomes" id="UP001628281"/>
    </source>
</evidence>
<organism evidence="2 3">
    <name type="scientific">Azospirillum argentinense</name>
    <dbReference type="NCBI Taxonomy" id="2970906"/>
    <lineage>
        <taxon>Bacteria</taxon>
        <taxon>Pseudomonadati</taxon>
        <taxon>Pseudomonadota</taxon>
        <taxon>Alphaproteobacteria</taxon>
        <taxon>Rhodospirillales</taxon>
        <taxon>Azospirillaceae</taxon>
        <taxon>Azospirillum</taxon>
    </lineage>
</organism>
<proteinExistence type="predicted"/>
<evidence type="ECO:0000313" key="2">
    <source>
        <dbReference type="EMBL" id="MFL7902771.1"/>
    </source>
</evidence>
<evidence type="ECO:0000256" key="1">
    <source>
        <dbReference type="SAM" id="MobiDB-lite"/>
    </source>
</evidence>
<keyword evidence="3" id="KW-1185">Reference proteome</keyword>
<comment type="caution">
    <text evidence="2">The sequence shown here is derived from an EMBL/GenBank/DDBJ whole genome shotgun (WGS) entry which is preliminary data.</text>
</comment>
<dbReference type="RefSeq" id="WP_162473416.1">
    <property type="nucleotide sequence ID" value="NZ_CP007795.1"/>
</dbReference>
<protein>
    <submittedName>
        <fullName evidence="2">Uncharacterized protein</fullName>
    </submittedName>
</protein>
<dbReference type="Proteomes" id="UP001628281">
    <property type="component" value="Unassembled WGS sequence"/>
</dbReference>
<accession>A0ABW8VBU6</accession>
<sequence length="121" mass="13353">MRFTQILQLSSDVEHAGYTRLAMGTEGSAARIGDPTLLFHKKCDFQIINDIILFKLPGNQGNQGMQPESAPTMRRTGKRSDTNPVAATRRDTTTPHICQGVSPSSPIAFVHRHLNRLRPAS</sequence>